<dbReference type="AlphaFoldDB" id="A0AAD8XEM3"/>
<evidence type="ECO:0000313" key="1">
    <source>
        <dbReference type="EMBL" id="KAK1720447.1"/>
    </source>
</evidence>
<gene>
    <name evidence="1" type="ORF">BDZ83DRAFT_654409</name>
</gene>
<dbReference type="Proteomes" id="UP001244207">
    <property type="component" value="Unassembled WGS sequence"/>
</dbReference>
<keyword evidence="2" id="KW-1185">Reference proteome</keyword>
<dbReference type="EMBL" id="JAHMHS010000088">
    <property type="protein sequence ID" value="KAK1720447.1"/>
    <property type="molecule type" value="Genomic_DNA"/>
</dbReference>
<proteinExistence type="predicted"/>
<organism evidence="1 2">
    <name type="scientific">Glomerella acutata</name>
    <name type="common">Colletotrichum acutatum</name>
    <dbReference type="NCBI Taxonomy" id="27357"/>
    <lineage>
        <taxon>Eukaryota</taxon>
        <taxon>Fungi</taxon>
        <taxon>Dikarya</taxon>
        <taxon>Ascomycota</taxon>
        <taxon>Pezizomycotina</taxon>
        <taxon>Sordariomycetes</taxon>
        <taxon>Hypocreomycetidae</taxon>
        <taxon>Glomerellales</taxon>
        <taxon>Glomerellaceae</taxon>
        <taxon>Colletotrichum</taxon>
        <taxon>Colletotrichum acutatum species complex</taxon>
    </lineage>
</organism>
<dbReference type="GeneID" id="85394615"/>
<name>A0AAD8XEM3_GLOAC</name>
<protein>
    <submittedName>
        <fullName evidence="1">Uncharacterized protein</fullName>
    </submittedName>
</protein>
<evidence type="ECO:0000313" key="2">
    <source>
        <dbReference type="Proteomes" id="UP001244207"/>
    </source>
</evidence>
<accession>A0AAD8XEM3</accession>
<reference evidence="1" key="1">
    <citation type="submission" date="2021-12" db="EMBL/GenBank/DDBJ databases">
        <title>Comparative genomics, transcriptomics and evolutionary studies reveal genomic signatures of adaptation to plant cell wall in hemibiotrophic fungi.</title>
        <authorList>
            <consortium name="DOE Joint Genome Institute"/>
            <person name="Baroncelli R."/>
            <person name="Diaz J.F."/>
            <person name="Benocci T."/>
            <person name="Peng M."/>
            <person name="Battaglia E."/>
            <person name="Haridas S."/>
            <person name="Andreopoulos W."/>
            <person name="Labutti K."/>
            <person name="Pangilinan J."/>
            <person name="Floch G.L."/>
            <person name="Makela M.R."/>
            <person name="Henrissat B."/>
            <person name="Grigoriev I.V."/>
            <person name="Crouch J.A."/>
            <person name="De Vries R.P."/>
            <person name="Sukno S.A."/>
            <person name="Thon M.R."/>
        </authorList>
    </citation>
    <scope>NUCLEOTIDE SEQUENCE</scope>
    <source>
        <strain evidence="1">CBS 112980</strain>
    </source>
</reference>
<dbReference type="RefSeq" id="XP_060361958.1">
    <property type="nucleotide sequence ID" value="XM_060510716.1"/>
</dbReference>
<sequence>MIAGAAADCQPITWEICQSQDPHRLQHPGRKLQDDVTAYSPLCYPQIQDTRLTPSRQHFNSIRLPLQVCSQTRTMALKTFHPLRYRGERHILAHPRVEKIVAKLVKEDCVWACPALDVFWIINFDIETGCTQPWPFAQPSGQQASSRSQPSATANGILRVVQNVRFGWLSSRITYPEELSGALEWSLCLPSIKRVYVDKHRTHPSYGVAGYLKTGRYRLGSRKRGPEHLQLVGLPDRITYSLQRPTTDKAPWKALRSRKIPVVVRDRSFGDESPETVPLELFLDEKDKICFRLFCR</sequence>
<comment type="caution">
    <text evidence="1">The sequence shown here is derived from an EMBL/GenBank/DDBJ whole genome shotgun (WGS) entry which is preliminary data.</text>
</comment>